<protein>
    <submittedName>
        <fullName evidence="1">Uncharacterized protein</fullName>
    </submittedName>
</protein>
<organism evidence="1 2">
    <name type="scientific">Acidithiobacillus ferrivorans</name>
    <dbReference type="NCBI Taxonomy" id="160808"/>
    <lineage>
        <taxon>Bacteria</taxon>
        <taxon>Pseudomonadati</taxon>
        <taxon>Pseudomonadota</taxon>
        <taxon>Acidithiobacillia</taxon>
        <taxon>Acidithiobacillales</taxon>
        <taxon>Acidithiobacillaceae</taxon>
        <taxon>Acidithiobacillus</taxon>
    </lineage>
</organism>
<dbReference type="Proteomes" id="UP000595420">
    <property type="component" value="Chromosome"/>
</dbReference>
<dbReference type="AlphaFoldDB" id="A0A7T4WFG9"/>
<dbReference type="RefSeq" id="WP_198661072.1">
    <property type="nucleotide sequence ID" value="NZ_CP059488.1"/>
</dbReference>
<evidence type="ECO:0000313" key="1">
    <source>
        <dbReference type="EMBL" id="QQD73634.1"/>
    </source>
</evidence>
<dbReference type="EMBL" id="CP059488">
    <property type="protein sequence ID" value="QQD73634.1"/>
    <property type="molecule type" value="Genomic_DNA"/>
</dbReference>
<evidence type="ECO:0000313" key="2">
    <source>
        <dbReference type="Proteomes" id="UP000595420"/>
    </source>
</evidence>
<sequence>MLAEMLALSVAPMSTAWAVTIHSYCYHHGEILAHWVRTAHLLEAARADLAVKMETIPLSQWEVLATG</sequence>
<accession>A0A7T4WFG9</accession>
<proteinExistence type="predicted"/>
<reference evidence="1 2" key="1">
    <citation type="submission" date="2020-07" db="EMBL/GenBank/DDBJ databases">
        <title>Complete genome sequence analysis of Acidithiobacillus ferrivorans XJFY6S-08 reveals extreme environmental adaptation to alpine acid mine drainage.</title>
        <authorList>
            <person name="Yan L."/>
            <person name="Ni Y."/>
        </authorList>
    </citation>
    <scope>NUCLEOTIDE SEQUENCE [LARGE SCALE GENOMIC DNA]</scope>
    <source>
        <strain evidence="1 2">XJFY6S-08</strain>
    </source>
</reference>
<name>A0A7T4WFG9_9PROT</name>
<gene>
    <name evidence="1" type="ORF">H2515_05110</name>
</gene>